<proteinExistence type="predicted"/>
<dbReference type="EMBL" id="NEVH01021228">
    <property type="protein sequence ID" value="PNF19709.1"/>
    <property type="molecule type" value="Genomic_DNA"/>
</dbReference>
<dbReference type="AlphaFoldDB" id="A0A2J7PTQ5"/>
<dbReference type="Gene3D" id="3.40.50.1110">
    <property type="entry name" value="SGNH hydrolase"/>
    <property type="match status" value="1"/>
</dbReference>
<evidence type="ECO:0000313" key="3">
    <source>
        <dbReference type="Proteomes" id="UP000235965"/>
    </source>
</evidence>
<evidence type="ECO:0000256" key="1">
    <source>
        <dbReference type="SAM" id="MobiDB-lite"/>
    </source>
</evidence>
<accession>A0A2J7PTQ5</accession>
<feature type="region of interest" description="Disordered" evidence="1">
    <location>
        <begin position="1"/>
        <end position="25"/>
    </location>
</feature>
<evidence type="ECO:0000313" key="2">
    <source>
        <dbReference type="EMBL" id="PNF19709.1"/>
    </source>
</evidence>
<feature type="compositionally biased region" description="Polar residues" evidence="1">
    <location>
        <begin position="1"/>
        <end position="24"/>
    </location>
</feature>
<dbReference type="Proteomes" id="UP000235965">
    <property type="component" value="Unassembled WGS sequence"/>
</dbReference>
<dbReference type="SUPFAM" id="SSF52266">
    <property type="entry name" value="SGNH hydrolase"/>
    <property type="match status" value="1"/>
</dbReference>
<dbReference type="InterPro" id="IPR036514">
    <property type="entry name" value="SGNH_hydro_sf"/>
</dbReference>
<reference evidence="2 3" key="1">
    <citation type="submission" date="2017-12" db="EMBL/GenBank/DDBJ databases">
        <title>Hemimetabolous genomes reveal molecular basis of termite eusociality.</title>
        <authorList>
            <person name="Harrison M.C."/>
            <person name="Jongepier E."/>
            <person name="Robertson H.M."/>
            <person name="Arning N."/>
            <person name="Bitard-Feildel T."/>
            <person name="Chao H."/>
            <person name="Childers C.P."/>
            <person name="Dinh H."/>
            <person name="Doddapaneni H."/>
            <person name="Dugan S."/>
            <person name="Gowin J."/>
            <person name="Greiner C."/>
            <person name="Han Y."/>
            <person name="Hu H."/>
            <person name="Hughes D.S.T."/>
            <person name="Huylmans A.-K."/>
            <person name="Kemena C."/>
            <person name="Kremer L.P.M."/>
            <person name="Lee S.L."/>
            <person name="Lopez-Ezquerra A."/>
            <person name="Mallet L."/>
            <person name="Monroy-Kuhn J.M."/>
            <person name="Moser A."/>
            <person name="Murali S.C."/>
            <person name="Muzny D.M."/>
            <person name="Otani S."/>
            <person name="Piulachs M.-D."/>
            <person name="Poelchau M."/>
            <person name="Qu J."/>
            <person name="Schaub F."/>
            <person name="Wada-Katsumata A."/>
            <person name="Worley K.C."/>
            <person name="Xie Q."/>
            <person name="Ylla G."/>
            <person name="Poulsen M."/>
            <person name="Gibbs R.A."/>
            <person name="Schal C."/>
            <person name="Richards S."/>
            <person name="Belles X."/>
            <person name="Korb J."/>
            <person name="Bornberg-Bauer E."/>
        </authorList>
    </citation>
    <scope>NUCLEOTIDE SEQUENCE [LARGE SCALE GENOMIC DNA]</scope>
    <source>
        <tissue evidence="2">Whole body</tissue>
    </source>
</reference>
<gene>
    <name evidence="2" type="ORF">B7P43_G15347</name>
</gene>
<protein>
    <recommendedName>
        <fullName evidence="4">SGNH hydrolase-type esterase domain-containing protein</fullName>
    </recommendedName>
</protein>
<evidence type="ECO:0008006" key="4">
    <source>
        <dbReference type="Google" id="ProtNLM"/>
    </source>
</evidence>
<comment type="caution">
    <text evidence="2">The sequence shown here is derived from an EMBL/GenBank/DDBJ whole genome shotgun (WGS) entry which is preliminary data.</text>
</comment>
<sequence length="275" mass="30673">MDARDTLQQNHGRNTVIKNSTSTESTKHTRIVQHKVLMLGDSHLKGSVVKLRSELSPKFKVFGVIRLGAGAEQIVNSSAEDLQNLHSHDVVVLNAGANDVYKNNKGVALTQITKFIQRNYGTNIIILDIPQRYDLSSSSCVNSETEEFNRQLKKIATLYNHVSLLETNLKRECFKKHGLHWNSLGKTLVVKLISMQINKVLRKELLTPVNLTWIDNALLGNVDSCSEGMIPLSVNVNVSMDSENTVSCNEEMITLSDNVNISMDSENIRNSLTQS</sequence>
<dbReference type="CDD" id="cd00229">
    <property type="entry name" value="SGNH_hydrolase"/>
    <property type="match status" value="1"/>
</dbReference>
<organism evidence="2 3">
    <name type="scientific">Cryptotermes secundus</name>
    <dbReference type="NCBI Taxonomy" id="105785"/>
    <lineage>
        <taxon>Eukaryota</taxon>
        <taxon>Metazoa</taxon>
        <taxon>Ecdysozoa</taxon>
        <taxon>Arthropoda</taxon>
        <taxon>Hexapoda</taxon>
        <taxon>Insecta</taxon>
        <taxon>Pterygota</taxon>
        <taxon>Neoptera</taxon>
        <taxon>Polyneoptera</taxon>
        <taxon>Dictyoptera</taxon>
        <taxon>Blattodea</taxon>
        <taxon>Blattoidea</taxon>
        <taxon>Termitoidae</taxon>
        <taxon>Kalotermitidae</taxon>
        <taxon>Cryptotermitinae</taxon>
        <taxon>Cryptotermes</taxon>
    </lineage>
</organism>
<name>A0A2J7PTQ5_9NEOP</name>
<dbReference type="InParanoid" id="A0A2J7PTQ5"/>
<dbReference type="OrthoDB" id="6624170at2759"/>
<keyword evidence="3" id="KW-1185">Reference proteome</keyword>
<dbReference type="STRING" id="105785.A0A2J7PTQ5"/>